<evidence type="ECO:0000256" key="1">
    <source>
        <dbReference type="ARBA" id="ARBA00004651"/>
    </source>
</evidence>
<dbReference type="PANTHER" id="PTHR43376:SF1">
    <property type="entry name" value="OLIGOPEPTIDE TRANSPORT SYSTEM PERMEASE PROTEIN"/>
    <property type="match status" value="1"/>
</dbReference>
<evidence type="ECO:0000313" key="10">
    <source>
        <dbReference type="Proteomes" id="UP000197153"/>
    </source>
</evidence>
<reference evidence="9 10" key="1">
    <citation type="submission" date="2017-06" db="EMBL/GenBank/DDBJ databases">
        <title>Complete genome sequence of Nitrospirillum amazonense strain CBAmC, an endophytic nitrogen-fixing and plant growth-promoting bacterium, isolated from sugarcane.</title>
        <authorList>
            <person name="Schwab S."/>
            <person name="dos Santos Teixeira K.R."/>
            <person name="Simoes Araujo J.L."/>
            <person name="Soares Vidal M."/>
            <person name="Borges de Freitas H.R."/>
            <person name="Rivello Crivelaro A.L."/>
            <person name="Bueno de Camargo Nunes A."/>
            <person name="dos Santos C.M."/>
            <person name="Palmeira da Silva Rosa D."/>
            <person name="da Silva Padilha D."/>
            <person name="da Silva E."/>
            <person name="Araujo Terra L."/>
            <person name="Soares Mendes V."/>
            <person name="Farinelli L."/>
            <person name="Magalhaes Cruz L."/>
            <person name="Baldani J.I."/>
        </authorList>
    </citation>
    <scope>NUCLEOTIDE SEQUENCE [LARGE SCALE GENOMIC DNA]</scope>
    <source>
        <strain evidence="9 10">CBAmC</strain>
    </source>
</reference>
<dbReference type="RefSeq" id="WP_088870783.1">
    <property type="nucleotide sequence ID" value="NZ_CP022110.1"/>
</dbReference>
<dbReference type="Proteomes" id="UP000197153">
    <property type="component" value="Chromosome 1"/>
</dbReference>
<feature type="transmembrane region" description="Helical" evidence="7">
    <location>
        <begin position="98"/>
        <end position="120"/>
    </location>
</feature>
<evidence type="ECO:0000256" key="6">
    <source>
        <dbReference type="ARBA" id="ARBA00023136"/>
    </source>
</evidence>
<evidence type="ECO:0000256" key="7">
    <source>
        <dbReference type="RuleBase" id="RU363032"/>
    </source>
</evidence>
<evidence type="ECO:0000256" key="4">
    <source>
        <dbReference type="ARBA" id="ARBA00022692"/>
    </source>
</evidence>
<keyword evidence="4 7" id="KW-0812">Transmembrane</keyword>
<dbReference type="InterPro" id="IPR045621">
    <property type="entry name" value="BPD_transp_1_N"/>
</dbReference>
<proteinExistence type="inferred from homology"/>
<evidence type="ECO:0000259" key="8">
    <source>
        <dbReference type="PROSITE" id="PS50928"/>
    </source>
</evidence>
<dbReference type="Pfam" id="PF19300">
    <property type="entry name" value="BPD_transp_1_N"/>
    <property type="match status" value="1"/>
</dbReference>
<keyword evidence="6 7" id="KW-0472">Membrane</keyword>
<feature type="transmembrane region" description="Helical" evidence="7">
    <location>
        <begin position="7"/>
        <end position="25"/>
    </location>
</feature>
<dbReference type="GO" id="GO:0055085">
    <property type="term" value="P:transmembrane transport"/>
    <property type="evidence" value="ECO:0007669"/>
    <property type="project" value="InterPro"/>
</dbReference>
<dbReference type="PANTHER" id="PTHR43376">
    <property type="entry name" value="OLIGOPEPTIDE TRANSPORT SYSTEM PERMEASE PROTEIN"/>
    <property type="match status" value="1"/>
</dbReference>
<keyword evidence="2 7" id="KW-0813">Transport</keyword>
<feature type="transmembrane region" description="Helical" evidence="7">
    <location>
        <begin position="292"/>
        <end position="318"/>
    </location>
</feature>
<evidence type="ECO:0000256" key="2">
    <source>
        <dbReference type="ARBA" id="ARBA00022448"/>
    </source>
</evidence>
<organism evidence="9 10">
    <name type="scientific">Nitrospirillum viridazoti CBAmc</name>
    <dbReference type="NCBI Taxonomy" id="1441467"/>
    <lineage>
        <taxon>Bacteria</taxon>
        <taxon>Pseudomonadati</taxon>
        <taxon>Pseudomonadota</taxon>
        <taxon>Alphaproteobacteria</taxon>
        <taxon>Rhodospirillales</taxon>
        <taxon>Azospirillaceae</taxon>
        <taxon>Nitrospirillum</taxon>
        <taxon>Nitrospirillum viridazoti</taxon>
    </lineage>
</organism>
<dbReference type="PROSITE" id="PS50928">
    <property type="entry name" value="ABC_TM1"/>
    <property type="match status" value="1"/>
</dbReference>
<dbReference type="GO" id="GO:0005886">
    <property type="term" value="C:plasma membrane"/>
    <property type="evidence" value="ECO:0007669"/>
    <property type="project" value="UniProtKB-SubCell"/>
</dbReference>
<dbReference type="SUPFAM" id="SSF161098">
    <property type="entry name" value="MetI-like"/>
    <property type="match status" value="1"/>
</dbReference>
<dbReference type="CDD" id="cd06261">
    <property type="entry name" value="TM_PBP2"/>
    <property type="match status" value="1"/>
</dbReference>
<name>A0A248JM74_9PROT</name>
<feature type="transmembrane region" description="Helical" evidence="7">
    <location>
        <begin position="246"/>
        <end position="272"/>
    </location>
</feature>
<dbReference type="KEGG" id="nao:Y958_02540"/>
<dbReference type="InterPro" id="IPR000515">
    <property type="entry name" value="MetI-like"/>
</dbReference>
<accession>A0A248JM74</accession>
<feature type="domain" description="ABC transmembrane type-1" evidence="8">
    <location>
        <begin position="99"/>
        <end position="311"/>
    </location>
</feature>
<comment type="subcellular location">
    <subcellularLocation>
        <location evidence="1 7">Cell membrane</location>
        <topology evidence="1 7">Multi-pass membrane protein</topology>
    </subcellularLocation>
</comment>
<dbReference type="Pfam" id="PF00528">
    <property type="entry name" value="BPD_transp_1"/>
    <property type="match status" value="1"/>
</dbReference>
<comment type="similarity">
    <text evidence="7">Belongs to the binding-protein-dependent transport system permease family.</text>
</comment>
<keyword evidence="10" id="KW-1185">Reference proteome</keyword>
<feature type="transmembrane region" description="Helical" evidence="7">
    <location>
        <begin position="141"/>
        <end position="163"/>
    </location>
</feature>
<evidence type="ECO:0000313" key="9">
    <source>
        <dbReference type="EMBL" id="ASG19833.1"/>
    </source>
</evidence>
<protein>
    <submittedName>
        <fullName evidence="9">Peptide ABC transporter permease</fullName>
    </submittedName>
</protein>
<keyword evidence="5 7" id="KW-1133">Transmembrane helix</keyword>
<evidence type="ECO:0000256" key="3">
    <source>
        <dbReference type="ARBA" id="ARBA00022475"/>
    </source>
</evidence>
<evidence type="ECO:0000256" key="5">
    <source>
        <dbReference type="ARBA" id="ARBA00022989"/>
    </source>
</evidence>
<dbReference type="EMBL" id="CP022110">
    <property type="protein sequence ID" value="ASG19833.1"/>
    <property type="molecule type" value="Genomic_DNA"/>
</dbReference>
<sequence>MSFLLRRAGFYVVAFVVAAIFNFLLPRLMPGNPVDIMFAQAGTVLPPESLEALKATFGFVDGPWPVQFGRYLASVFTFDLGLSVRFHPLTVNAVLMQALPWTLLLVLTSSLIAFLLGSALGIRAAWRRGGAFDSFGAPAALMIQAVPPLVTSLVALFVLSIRLKWLPTGYAWAPELDPGFTPAFIGSVLVHAALPILTLVVAQIGGYLVTMRNSMINLLGEDYITLATAKGLSDGRVRYAYAARNALLPTVTSFAMTLGATFGGALITEIVFNYPGLGYTLYQGITARDYPLIQGQLMLMTLAMLTANFAADLLCLALDPRLRRA</sequence>
<keyword evidence="3" id="KW-1003">Cell membrane</keyword>
<gene>
    <name evidence="9" type="ORF">Y958_02540</name>
</gene>
<dbReference type="Gene3D" id="1.10.3720.10">
    <property type="entry name" value="MetI-like"/>
    <property type="match status" value="1"/>
</dbReference>
<dbReference type="InterPro" id="IPR035906">
    <property type="entry name" value="MetI-like_sf"/>
</dbReference>
<feature type="transmembrane region" description="Helical" evidence="7">
    <location>
        <begin position="183"/>
        <end position="209"/>
    </location>
</feature>
<dbReference type="AlphaFoldDB" id="A0A248JM74"/>